<proteinExistence type="predicted"/>
<dbReference type="RefSeq" id="WP_133277340.1">
    <property type="nucleotide sequence ID" value="NZ_CP037933.1"/>
</dbReference>
<organism evidence="1 2">
    <name type="scientific">Flavobacterium nackdongense</name>
    <dbReference type="NCBI Taxonomy" id="2547394"/>
    <lineage>
        <taxon>Bacteria</taxon>
        <taxon>Pseudomonadati</taxon>
        <taxon>Bacteroidota</taxon>
        <taxon>Flavobacteriia</taxon>
        <taxon>Flavobacteriales</taxon>
        <taxon>Flavobacteriaceae</taxon>
        <taxon>Flavobacterium</taxon>
    </lineage>
</organism>
<dbReference type="InterPro" id="IPR016181">
    <property type="entry name" value="Acyl_CoA_acyltransferase"/>
</dbReference>
<dbReference type="EMBL" id="CP037933">
    <property type="protein sequence ID" value="QBN19824.1"/>
    <property type="molecule type" value="Genomic_DNA"/>
</dbReference>
<dbReference type="OrthoDB" id="5570877at2"/>
<dbReference type="KEGG" id="fnk:E1750_13775"/>
<evidence type="ECO:0000313" key="1">
    <source>
        <dbReference type="EMBL" id="QBN19824.1"/>
    </source>
</evidence>
<reference evidence="2" key="1">
    <citation type="submission" date="2019-03" db="EMBL/GenBank/DDBJ databases">
        <title>Flavobacterium sp.</title>
        <authorList>
            <person name="Kim H."/>
        </authorList>
    </citation>
    <scope>NUCLEOTIDE SEQUENCE [LARGE SCALE GENOMIC DNA]</scope>
    <source>
        <strain evidence="2">GS13</strain>
    </source>
</reference>
<evidence type="ECO:0000313" key="2">
    <source>
        <dbReference type="Proteomes" id="UP000291124"/>
    </source>
</evidence>
<protein>
    <submittedName>
        <fullName evidence="1">GNAT family N-acetyltransferase</fullName>
    </submittedName>
</protein>
<sequence>MQNFKIYPINESSLEMYKKCFDENGSSKKTENIRWQFLQSTKSNSLVEIAFDEDKSKVAAIYAISSVKMQIDGNSLVGSQSLDTITDVDYRGLGLFITMAKSVYEKADNDKVALVYGFPNGNSIKGFKKWLGWEILDPVPFLIKPLKSKYFTNKIKALQFFPNVNLSYSSYKSNKKFSVIEKHIFSEEVNVIWKKFSNKIKVAVERDKKYLDWRYIQKPNENYKIAHCYRIDNKYLGFIVYTVKEKHNGRIGYIMELMYDLEEPTAGKTLLDYAIYNIKKEKADCILSWCLEHSPNYPVFKRSFFIDLPEKYRPIELHFGVRAFTDKIKSIVSNRENWYLSYSDSDTV</sequence>
<accession>A0A4P6YFX4</accession>
<name>A0A4P6YFX4_9FLAO</name>
<dbReference type="Proteomes" id="UP000291124">
    <property type="component" value="Chromosome"/>
</dbReference>
<dbReference type="Gene3D" id="3.40.630.30">
    <property type="match status" value="1"/>
</dbReference>
<dbReference type="GO" id="GO:0016740">
    <property type="term" value="F:transferase activity"/>
    <property type="evidence" value="ECO:0007669"/>
    <property type="project" value="UniProtKB-KW"/>
</dbReference>
<keyword evidence="1" id="KW-0808">Transferase</keyword>
<dbReference type="SUPFAM" id="SSF55729">
    <property type="entry name" value="Acyl-CoA N-acyltransferases (Nat)"/>
    <property type="match status" value="1"/>
</dbReference>
<dbReference type="AlphaFoldDB" id="A0A4P6YFX4"/>
<keyword evidence="2" id="KW-1185">Reference proteome</keyword>
<dbReference type="Pfam" id="PF13527">
    <property type="entry name" value="Acetyltransf_9"/>
    <property type="match status" value="1"/>
</dbReference>
<gene>
    <name evidence="1" type="ORF">E1750_13775</name>
</gene>